<evidence type="ECO:0000259" key="8">
    <source>
        <dbReference type="Pfam" id="PF07992"/>
    </source>
</evidence>
<accession>A0ABR0KB40</accession>
<evidence type="ECO:0000256" key="2">
    <source>
        <dbReference type="ARBA" id="ARBA00010139"/>
    </source>
</evidence>
<evidence type="ECO:0000256" key="3">
    <source>
        <dbReference type="ARBA" id="ARBA00022630"/>
    </source>
</evidence>
<sequence length="598" mass="66583">MPGFQRRIGRQDDGVNIGVNDVSGSIEGVGGVNSATNGIRGGAHTSNGTNGTHLNGVSDSASHVDPEVDVLVVGAGFAGCYLVYLLRKAGFSVKIVEAGSQLGGIWHWNRYPGARVDSQYPIYAFSIPEVYKDWSWTEQYPGAEELDRYFKHVDKKLHITKDCIFNTKVEAADFNAKTNKWTVSCDDNSKIRCRTFIAAIGFAAKRHFPDWPGLESGTFNGAIHHSSFWPAEGVNGHNKKIAVVGTGATGIQIAQTMARDAAELTVFQRTPNLCCPMRQAAITPEQAAADKANLPEIFKERLRHYAGFMYSPQPIDTFSHTPEEREQFFETLWAMGGFRFLANNYRDIMGDETANVEAYNFWRKKVRARITDPQKAALLAPEKPPHAFGGRRVSLEQDFYEQMDKPNVHIVDIKANPVREVVKEGIVTEDGKLHELDIIALATGFDAITGGLKDIRIRGLTGETLAQKWDQGTWTYMGITTAGFPNFFFLYGPQAPTAFSNGPSCVEPQAEWIVDVLGRMRERGLTRIDAEKEAEDAWKENVRTLHKRTLRDKTEGWYLGTNVPGKPREPLNYAGGIPLYKKTLWESLDNGFKGFHVE</sequence>
<dbReference type="Pfam" id="PF07992">
    <property type="entry name" value="Pyr_redox_2"/>
    <property type="match status" value="1"/>
</dbReference>
<dbReference type="InterPro" id="IPR036188">
    <property type="entry name" value="FAD/NAD-bd_sf"/>
</dbReference>
<evidence type="ECO:0000313" key="10">
    <source>
        <dbReference type="Proteomes" id="UP001345013"/>
    </source>
</evidence>
<dbReference type="PANTHER" id="PTHR43098">
    <property type="entry name" value="L-ORNITHINE N(5)-MONOOXYGENASE-RELATED"/>
    <property type="match status" value="1"/>
</dbReference>
<keyword evidence="7" id="KW-0503">Monooxygenase</keyword>
<evidence type="ECO:0000256" key="6">
    <source>
        <dbReference type="ARBA" id="ARBA00023002"/>
    </source>
</evidence>
<feature type="domain" description="FAD/NAD(P)-binding" evidence="8">
    <location>
        <begin position="69"/>
        <end position="283"/>
    </location>
</feature>
<evidence type="ECO:0000313" key="9">
    <source>
        <dbReference type="EMBL" id="KAK5092959.1"/>
    </source>
</evidence>
<protein>
    <recommendedName>
        <fullName evidence="8">FAD/NAD(P)-binding domain-containing protein</fullName>
    </recommendedName>
</protein>
<comment type="cofactor">
    <cofactor evidence="1">
        <name>FAD</name>
        <dbReference type="ChEBI" id="CHEBI:57692"/>
    </cofactor>
</comment>
<comment type="caution">
    <text evidence="9">The sequence shown here is derived from an EMBL/GenBank/DDBJ whole genome shotgun (WGS) entry which is preliminary data.</text>
</comment>
<keyword evidence="4" id="KW-0274">FAD</keyword>
<dbReference type="PRINTS" id="PR00411">
    <property type="entry name" value="PNDRDTASEI"/>
</dbReference>
<evidence type="ECO:0000256" key="5">
    <source>
        <dbReference type="ARBA" id="ARBA00022857"/>
    </source>
</evidence>
<dbReference type="PANTHER" id="PTHR43098:SF3">
    <property type="entry name" value="L-ORNITHINE N(5)-MONOOXYGENASE-RELATED"/>
    <property type="match status" value="1"/>
</dbReference>
<dbReference type="EMBL" id="JAVRRG010000050">
    <property type="protein sequence ID" value="KAK5092959.1"/>
    <property type="molecule type" value="Genomic_DNA"/>
</dbReference>
<dbReference type="Proteomes" id="UP001345013">
    <property type="component" value="Unassembled WGS sequence"/>
</dbReference>
<dbReference type="SUPFAM" id="SSF51905">
    <property type="entry name" value="FAD/NAD(P)-binding domain"/>
    <property type="match status" value="2"/>
</dbReference>
<comment type="similarity">
    <text evidence="2">Belongs to the FAD-binding monooxygenase family.</text>
</comment>
<dbReference type="InterPro" id="IPR050775">
    <property type="entry name" value="FAD-binding_Monooxygenases"/>
</dbReference>
<keyword evidence="3" id="KW-0285">Flavoprotein</keyword>
<keyword evidence="5" id="KW-0521">NADP</keyword>
<dbReference type="InterPro" id="IPR023753">
    <property type="entry name" value="FAD/NAD-binding_dom"/>
</dbReference>
<reference evidence="9 10" key="1">
    <citation type="submission" date="2023-08" db="EMBL/GenBank/DDBJ databases">
        <title>Black Yeasts Isolated from many extreme environments.</title>
        <authorList>
            <person name="Coleine C."/>
            <person name="Stajich J.E."/>
            <person name="Selbmann L."/>
        </authorList>
    </citation>
    <scope>NUCLEOTIDE SEQUENCE [LARGE SCALE GENOMIC DNA]</scope>
    <source>
        <strain evidence="9 10">CCFEE 5885</strain>
    </source>
</reference>
<dbReference type="Gene3D" id="3.50.50.60">
    <property type="entry name" value="FAD/NAD(P)-binding domain"/>
    <property type="match status" value="2"/>
</dbReference>
<proteinExistence type="inferred from homology"/>
<keyword evidence="6" id="KW-0560">Oxidoreductase</keyword>
<gene>
    <name evidence="9" type="ORF">LTR24_004754</name>
</gene>
<name>A0ABR0KB40_9EURO</name>
<dbReference type="Gene3D" id="3.40.50.720">
    <property type="entry name" value="NAD(P)-binding Rossmann-like Domain"/>
    <property type="match status" value="1"/>
</dbReference>
<evidence type="ECO:0000256" key="1">
    <source>
        <dbReference type="ARBA" id="ARBA00001974"/>
    </source>
</evidence>
<keyword evidence="10" id="KW-1185">Reference proteome</keyword>
<evidence type="ECO:0000256" key="7">
    <source>
        <dbReference type="ARBA" id="ARBA00023033"/>
    </source>
</evidence>
<organism evidence="9 10">
    <name type="scientific">Lithohypha guttulata</name>
    <dbReference type="NCBI Taxonomy" id="1690604"/>
    <lineage>
        <taxon>Eukaryota</taxon>
        <taxon>Fungi</taxon>
        <taxon>Dikarya</taxon>
        <taxon>Ascomycota</taxon>
        <taxon>Pezizomycotina</taxon>
        <taxon>Eurotiomycetes</taxon>
        <taxon>Chaetothyriomycetidae</taxon>
        <taxon>Chaetothyriales</taxon>
        <taxon>Trichomeriaceae</taxon>
        <taxon>Lithohypha</taxon>
    </lineage>
</organism>
<evidence type="ECO:0000256" key="4">
    <source>
        <dbReference type="ARBA" id="ARBA00022827"/>
    </source>
</evidence>